<reference evidence="5 6" key="1">
    <citation type="submission" date="2018-10" db="EMBL/GenBank/DDBJ databases">
        <title>Sequencing the genomes of 1000 actinobacteria strains.</title>
        <authorList>
            <person name="Klenk H.-P."/>
        </authorList>
    </citation>
    <scope>NUCLEOTIDE SEQUENCE [LARGE SCALE GENOMIC DNA]</scope>
    <source>
        <strain evidence="5 6">DSM 17894</strain>
    </source>
</reference>
<proteinExistence type="predicted"/>
<dbReference type="PROSITE" id="PS00622">
    <property type="entry name" value="HTH_LUXR_1"/>
    <property type="match status" value="1"/>
</dbReference>
<evidence type="ECO:0000256" key="2">
    <source>
        <dbReference type="ARBA" id="ARBA00023125"/>
    </source>
</evidence>
<dbReference type="SMART" id="SM00421">
    <property type="entry name" value="HTH_LUXR"/>
    <property type="match status" value="1"/>
</dbReference>
<comment type="caution">
    <text evidence="5">The sequence shown here is derived from an EMBL/GenBank/DDBJ whole genome shotgun (WGS) entry which is preliminary data.</text>
</comment>
<gene>
    <name evidence="5" type="ORF">C8E83_3275</name>
</gene>
<dbReference type="Pfam" id="PF00072">
    <property type="entry name" value="Response_reg"/>
    <property type="match status" value="1"/>
</dbReference>
<feature type="domain" description="Response regulatory" evidence="4">
    <location>
        <begin position="11"/>
        <end position="124"/>
    </location>
</feature>
<dbReference type="Gene3D" id="3.40.50.2300">
    <property type="match status" value="1"/>
</dbReference>
<organism evidence="5 6">
    <name type="scientific">Frondihabitans australicus</name>
    <dbReference type="NCBI Taxonomy" id="386892"/>
    <lineage>
        <taxon>Bacteria</taxon>
        <taxon>Bacillati</taxon>
        <taxon>Actinomycetota</taxon>
        <taxon>Actinomycetes</taxon>
        <taxon>Micrococcales</taxon>
        <taxon>Microbacteriaceae</taxon>
        <taxon>Frondihabitans</taxon>
    </lineage>
</organism>
<evidence type="ECO:0000259" key="4">
    <source>
        <dbReference type="PROSITE" id="PS50110"/>
    </source>
</evidence>
<evidence type="ECO:0000313" key="5">
    <source>
        <dbReference type="EMBL" id="RKR76110.1"/>
    </source>
</evidence>
<keyword evidence="2" id="KW-0238">DNA-binding</keyword>
<protein>
    <submittedName>
        <fullName evidence="5">LuxR family two component transcriptional regulator</fullName>
    </submittedName>
</protein>
<dbReference type="InterPro" id="IPR058245">
    <property type="entry name" value="NreC/VraR/RcsB-like_REC"/>
</dbReference>
<dbReference type="EMBL" id="RBKS01000001">
    <property type="protein sequence ID" value="RKR76110.1"/>
    <property type="molecule type" value="Genomic_DNA"/>
</dbReference>
<dbReference type="GO" id="GO:0000160">
    <property type="term" value="P:phosphorelay signal transduction system"/>
    <property type="evidence" value="ECO:0007669"/>
    <property type="project" value="InterPro"/>
</dbReference>
<evidence type="ECO:0000256" key="3">
    <source>
        <dbReference type="PROSITE-ProRule" id="PRU00169"/>
    </source>
</evidence>
<keyword evidence="1 3" id="KW-0597">Phosphoprotein</keyword>
<feature type="modified residue" description="4-aspartylphosphate" evidence="3">
    <location>
        <position position="60"/>
    </location>
</feature>
<name>A0A495IK52_9MICO</name>
<dbReference type="InterPro" id="IPR036388">
    <property type="entry name" value="WH-like_DNA-bd_sf"/>
</dbReference>
<evidence type="ECO:0000256" key="1">
    <source>
        <dbReference type="ARBA" id="ARBA00022553"/>
    </source>
</evidence>
<dbReference type="RefSeq" id="WP_121371053.1">
    <property type="nucleotide sequence ID" value="NZ_RBKS01000001.1"/>
</dbReference>
<dbReference type="InterPro" id="IPR016032">
    <property type="entry name" value="Sig_transdc_resp-reg_C-effctor"/>
</dbReference>
<sequence>MGETAELPVLRVALVEDHQIVAVGFAELLREYPDINVVTVSSTVTALDLAATPVDLVVLDLRLGDGSSATDNIRSLLDAGVDVLILTAAEDPNLIRAAAKAGVLGIVRKSQPVEELVEAIRDAASGATVAGLDWAAAIDGDAGLADAGLSAREREILALYASGEKAQSVAYLTNLSKSTVANYVSRIRAKYANAGRPAHTKVDLHRRAAEDGLITEGGQRLGDGIRRGPGRA</sequence>
<dbReference type="PROSITE" id="PS50110">
    <property type="entry name" value="RESPONSE_REGULATORY"/>
    <property type="match status" value="1"/>
</dbReference>
<dbReference type="InterPro" id="IPR039420">
    <property type="entry name" value="WalR-like"/>
</dbReference>
<dbReference type="CDD" id="cd17535">
    <property type="entry name" value="REC_NarL-like"/>
    <property type="match status" value="1"/>
</dbReference>
<keyword evidence="6" id="KW-1185">Reference proteome</keyword>
<dbReference type="Proteomes" id="UP000280008">
    <property type="component" value="Unassembled WGS sequence"/>
</dbReference>
<dbReference type="GO" id="GO:0006355">
    <property type="term" value="P:regulation of DNA-templated transcription"/>
    <property type="evidence" value="ECO:0007669"/>
    <property type="project" value="InterPro"/>
</dbReference>
<dbReference type="PANTHER" id="PTHR43214">
    <property type="entry name" value="TWO-COMPONENT RESPONSE REGULATOR"/>
    <property type="match status" value="1"/>
</dbReference>
<dbReference type="GO" id="GO:0003677">
    <property type="term" value="F:DNA binding"/>
    <property type="evidence" value="ECO:0007669"/>
    <property type="project" value="UniProtKB-KW"/>
</dbReference>
<evidence type="ECO:0000313" key="6">
    <source>
        <dbReference type="Proteomes" id="UP000280008"/>
    </source>
</evidence>
<dbReference type="InterPro" id="IPR000792">
    <property type="entry name" value="Tscrpt_reg_LuxR_C"/>
</dbReference>
<dbReference type="OrthoDB" id="3171335at2"/>
<dbReference type="InterPro" id="IPR011006">
    <property type="entry name" value="CheY-like_superfamily"/>
</dbReference>
<dbReference type="PRINTS" id="PR00038">
    <property type="entry name" value="HTHLUXR"/>
</dbReference>
<dbReference type="SUPFAM" id="SSF46894">
    <property type="entry name" value="C-terminal effector domain of the bipartite response regulators"/>
    <property type="match status" value="1"/>
</dbReference>
<dbReference type="Gene3D" id="1.10.10.10">
    <property type="entry name" value="Winged helix-like DNA-binding domain superfamily/Winged helix DNA-binding domain"/>
    <property type="match status" value="1"/>
</dbReference>
<dbReference type="AlphaFoldDB" id="A0A495IK52"/>
<dbReference type="InterPro" id="IPR001789">
    <property type="entry name" value="Sig_transdc_resp-reg_receiver"/>
</dbReference>
<accession>A0A495IK52</accession>
<dbReference type="SUPFAM" id="SSF52172">
    <property type="entry name" value="CheY-like"/>
    <property type="match status" value="1"/>
</dbReference>
<dbReference type="Pfam" id="PF00196">
    <property type="entry name" value="GerE"/>
    <property type="match status" value="1"/>
</dbReference>
<dbReference type="SMART" id="SM00448">
    <property type="entry name" value="REC"/>
    <property type="match status" value="1"/>
</dbReference>